<dbReference type="PANTHER" id="PTHR30373">
    <property type="entry name" value="UPF0603 PROTEIN YGCG"/>
    <property type="match status" value="1"/>
</dbReference>
<feature type="transmembrane region" description="Helical" evidence="1">
    <location>
        <begin position="80"/>
        <end position="98"/>
    </location>
</feature>
<keyword evidence="1" id="KW-1133">Transmembrane helix</keyword>
<dbReference type="AlphaFoldDB" id="A0A2Z2P1F1"/>
<proteinExistence type="predicted"/>
<dbReference type="Gene3D" id="3.10.310.50">
    <property type="match status" value="1"/>
</dbReference>
<accession>A0A2Z2P1F1</accession>
<dbReference type="RefSeq" id="WP_157736254.1">
    <property type="nucleotide sequence ID" value="NZ_CP018632.1"/>
</dbReference>
<organism evidence="3 4">
    <name type="scientific">Granulosicoccus antarcticus IMCC3135</name>
    <dbReference type="NCBI Taxonomy" id="1192854"/>
    <lineage>
        <taxon>Bacteria</taxon>
        <taxon>Pseudomonadati</taxon>
        <taxon>Pseudomonadota</taxon>
        <taxon>Gammaproteobacteria</taxon>
        <taxon>Chromatiales</taxon>
        <taxon>Granulosicoccaceae</taxon>
        <taxon>Granulosicoccus</taxon>
    </lineage>
</organism>
<feature type="domain" description="TPM" evidence="2">
    <location>
        <begin position="116"/>
        <end position="192"/>
    </location>
</feature>
<feature type="transmembrane region" description="Helical" evidence="1">
    <location>
        <begin position="40"/>
        <end position="60"/>
    </location>
</feature>
<gene>
    <name evidence="3" type="ORF">IMCC3135_24980</name>
</gene>
<keyword evidence="1" id="KW-0472">Membrane</keyword>
<evidence type="ECO:0000259" key="2">
    <source>
        <dbReference type="Pfam" id="PF04536"/>
    </source>
</evidence>
<dbReference type="EMBL" id="CP018632">
    <property type="protein sequence ID" value="ASJ75060.1"/>
    <property type="molecule type" value="Genomic_DNA"/>
</dbReference>
<evidence type="ECO:0000313" key="4">
    <source>
        <dbReference type="Proteomes" id="UP000250079"/>
    </source>
</evidence>
<dbReference type="Proteomes" id="UP000250079">
    <property type="component" value="Chromosome"/>
</dbReference>
<dbReference type="PANTHER" id="PTHR30373:SF8">
    <property type="entry name" value="BLL7265 PROTEIN"/>
    <property type="match status" value="1"/>
</dbReference>
<dbReference type="KEGG" id="gai:IMCC3135_24980"/>
<dbReference type="OrthoDB" id="5825388at2"/>
<reference evidence="3 4" key="1">
    <citation type="submission" date="2016-12" db="EMBL/GenBank/DDBJ databases">
        <authorList>
            <person name="Song W.-J."/>
            <person name="Kurnit D.M."/>
        </authorList>
    </citation>
    <scope>NUCLEOTIDE SEQUENCE [LARGE SCALE GENOMIC DNA]</scope>
    <source>
        <strain evidence="3 4">IMCC3135</strain>
    </source>
</reference>
<evidence type="ECO:0000313" key="3">
    <source>
        <dbReference type="EMBL" id="ASJ75060.1"/>
    </source>
</evidence>
<evidence type="ECO:0000256" key="1">
    <source>
        <dbReference type="SAM" id="Phobius"/>
    </source>
</evidence>
<name>A0A2Z2P1F1_9GAMM</name>
<protein>
    <recommendedName>
        <fullName evidence="2">TPM domain-containing protein</fullName>
    </recommendedName>
</protein>
<sequence>MSFLSESEKARLITKINEAESRTHAEIVTVIAQQSDGYRYIPILWAALLALSVPGLYYAWLNFYASGWLPAEETLSHTYWLYPIQVLVFLGLGMVFQIPKARLWMIPASVKRQRAARHAREQFFLQNLHQTRGRTGVLIFVSVAEHYVEIIVDSAIAEVVDNSLWEATVQEFIEHISKNEIAAGFENTIEHCREVLWEHFPAPDGRPDELPNHLIEV</sequence>
<dbReference type="Pfam" id="PF04536">
    <property type="entry name" value="TPM_phosphatase"/>
    <property type="match status" value="1"/>
</dbReference>
<keyword evidence="1" id="KW-0812">Transmembrane</keyword>
<dbReference type="InterPro" id="IPR007621">
    <property type="entry name" value="TPM_dom"/>
</dbReference>
<keyword evidence="4" id="KW-1185">Reference proteome</keyword>